<reference evidence="7" key="1">
    <citation type="submission" date="2023-06" db="EMBL/GenBank/DDBJ databases">
        <title>Genome-scale phylogeny and comparative genomics of the fungal order Sordariales.</title>
        <authorList>
            <consortium name="Lawrence Berkeley National Laboratory"/>
            <person name="Hensen N."/>
            <person name="Bonometti L."/>
            <person name="Westerberg I."/>
            <person name="Brannstrom I.O."/>
            <person name="Guillou S."/>
            <person name="Cros-Aarteil S."/>
            <person name="Calhoun S."/>
            <person name="Haridas S."/>
            <person name="Kuo A."/>
            <person name="Mondo S."/>
            <person name="Pangilinan J."/>
            <person name="Riley R."/>
            <person name="Labutti K."/>
            <person name="Andreopoulos B."/>
            <person name="Lipzen A."/>
            <person name="Chen C."/>
            <person name="Yanf M."/>
            <person name="Daum C."/>
            <person name="Ng V."/>
            <person name="Clum A."/>
            <person name="Steindorff A."/>
            <person name="Ohm R."/>
            <person name="Martin F."/>
            <person name="Silar P."/>
            <person name="Natvig D."/>
            <person name="Lalanne C."/>
            <person name="Gautier V."/>
            <person name="Ament-Velasquez S.L."/>
            <person name="Kruys A."/>
            <person name="Hutchinson M.I."/>
            <person name="Powell A.J."/>
            <person name="Barry K."/>
            <person name="Miller A.N."/>
            <person name="Grigoriev I.V."/>
            <person name="Debuchy R."/>
            <person name="Gladieux P."/>
            <person name="Thoren M.H."/>
            <person name="Johannesson H."/>
        </authorList>
    </citation>
    <scope>NUCLEOTIDE SEQUENCE</scope>
    <source>
        <strain evidence="7">CBS 606.72</strain>
    </source>
</reference>
<gene>
    <name evidence="7" type="ORF">B0T14DRAFT_561924</name>
</gene>
<evidence type="ECO:0000256" key="4">
    <source>
        <dbReference type="ARBA" id="ARBA00023002"/>
    </source>
</evidence>
<keyword evidence="5" id="KW-0503">Monooxygenase</keyword>
<dbReference type="SUPFAM" id="SSF51905">
    <property type="entry name" value="FAD/NAD(P)-binding domain"/>
    <property type="match status" value="1"/>
</dbReference>
<keyword evidence="4" id="KW-0560">Oxidoreductase</keyword>
<dbReference type="PANTHER" id="PTHR47178">
    <property type="entry name" value="MONOOXYGENASE, FAD-BINDING"/>
    <property type="match status" value="1"/>
</dbReference>
<name>A0AA40C5K7_9PEZI</name>
<organism evidence="7 8">
    <name type="scientific">Immersiella caudata</name>
    <dbReference type="NCBI Taxonomy" id="314043"/>
    <lineage>
        <taxon>Eukaryota</taxon>
        <taxon>Fungi</taxon>
        <taxon>Dikarya</taxon>
        <taxon>Ascomycota</taxon>
        <taxon>Pezizomycotina</taxon>
        <taxon>Sordariomycetes</taxon>
        <taxon>Sordariomycetidae</taxon>
        <taxon>Sordariales</taxon>
        <taxon>Lasiosphaeriaceae</taxon>
        <taxon>Immersiella</taxon>
    </lineage>
</organism>
<dbReference type="PANTHER" id="PTHR47178:SF1">
    <property type="entry name" value="FAD-BINDING DOMAIN-CONTAINING PROTEIN-RELATED"/>
    <property type="match status" value="1"/>
</dbReference>
<comment type="cofactor">
    <cofactor evidence="1">
        <name>FAD</name>
        <dbReference type="ChEBI" id="CHEBI:57692"/>
    </cofactor>
</comment>
<keyword evidence="3" id="KW-0274">FAD</keyword>
<evidence type="ECO:0000256" key="2">
    <source>
        <dbReference type="ARBA" id="ARBA00022630"/>
    </source>
</evidence>
<protein>
    <recommendedName>
        <fullName evidence="6">FAD-binding domain-containing protein</fullName>
    </recommendedName>
</protein>
<evidence type="ECO:0000313" key="8">
    <source>
        <dbReference type="Proteomes" id="UP001175000"/>
    </source>
</evidence>
<dbReference type="EMBL" id="JAULSU010000002">
    <property type="protein sequence ID" value="KAK0625972.1"/>
    <property type="molecule type" value="Genomic_DNA"/>
</dbReference>
<accession>A0AA40C5K7</accession>
<dbReference type="Proteomes" id="UP001175000">
    <property type="component" value="Unassembled WGS sequence"/>
</dbReference>
<dbReference type="Pfam" id="PF01494">
    <property type="entry name" value="FAD_binding_3"/>
    <property type="match status" value="1"/>
</dbReference>
<sequence length="420" mass="46176">MSPNENTVIIVGAGVSGLLLAQSLQKCKIPYQIFERDANLTARGVGWGLTLHWSLPALRQLLPEELFRRIPETYVDRVSVEEGRASRFPFFDLSSGELKAATPAASESQRIRMSRQRFRELIAEGIDIQWSKGVASAESREETVTAHFDDGSSVTGRLLVACDGGNSRSRRALFPERHTYKIPIGVLGVKAEYTPEQMEPLQKLDPVFLQGTASGNDTYAYFSILNSPGNHPSSNTQADPGYILQIVISWPLRSGFLSKPDLVPLPASKQDSLELIKIFAASWAEPFQSLAMNISPDSEIKSLELYDWLPPKEVPSLGNIALVGDAFHPMSMYRGEGANHAIVDVLDLIETVIPHLASDKATLQTAVQTYQNAVAARARPGVLASRQACLDAHDWGRISSDSPLLTRRAMKLDFDDSAFD</sequence>
<keyword evidence="8" id="KW-1185">Reference proteome</keyword>
<keyword evidence="2" id="KW-0285">Flavoprotein</keyword>
<evidence type="ECO:0000259" key="6">
    <source>
        <dbReference type="Pfam" id="PF01494"/>
    </source>
</evidence>
<dbReference type="Gene3D" id="3.50.50.60">
    <property type="entry name" value="FAD/NAD(P)-binding domain"/>
    <property type="match status" value="1"/>
</dbReference>
<dbReference type="InterPro" id="IPR002938">
    <property type="entry name" value="FAD-bd"/>
</dbReference>
<dbReference type="InterPro" id="IPR036188">
    <property type="entry name" value="FAD/NAD-bd_sf"/>
</dbReference>
<evidence type="ECO:0000256" key="1">
    <source>
        <dbReference type="ARBA" id="ARBA00001974"/>
    </source>
</evidence>
<feature type="domain" description="FAD-binding" evidence="6">
    <location>
        <begin position="7"/>
        <end position="194"/>
    </location>
</feature>
<evidence type="ECO:0000256" key="5">
    <source>
        <dbReference type="ARBA" id="ARBA00023033"/>
    </source>
</evidence>
<evidence type="ECO:0000256" key="3">
    <source>
        <dbReference type="ARBA" id="ARBA00022827"/>
    </source>
</evidence>
<dbReference type="GO" id="GO:0071949">
    <property type="term" value="F:FAD binding"/>
    <property type="evidence" value="ECO:0007669"/>
    <property type="project" value="InterPro"/>
</dbReference>
<evidence type="ECO:0000313" key="7">
    <source>
        <dbReference type="EMBL" id="KAK0625972.1"/>
    </source>
</evidence>
<dbReference type="PRINTS" id="PR00420">
    <property type="entry name" value="RNGMNOXGNASE"/>
</dbReference>
<dbReference type="AlphaFoldDB" id="A0AA40C5K7"/>
<dbReference type="GO" id="GO:0004497">
    <property type="term" value="F:monooxygenase activity"/>
    <property type="evidence" value="ECO:0007669"/>
    <property type="project" value="UniProtKB-KW"/>
</dbReference>
<comment type="caution">
    <text evidence="7">The sequence shown here is derived from an EMBL/GenBank/DDBJ whole genome shotgun (WGS) entry which is preliminary data.</text>
</comment>
<proteinExistence type="predicted"/>